<dbReference type="PANTHER" id="PTHR19143">
    <property type="entry name" value="FIBRINOGEN/TENASCIN/ANGIOPOEITIN"/>
    <property type="match status" value="1"/>
</dbReference>
<dbReference type="InterPro" id="IPR020837">
    <property type="entry name" value="Fibrinogen_CS"/>
</dbReference>
<dbReference type="WBParaSite" id="maker-uti_cns_0009832-snap-gene-0.2-mRNA-1">
    <property type="protein sequence ID" value="maker-uti_cns_0009832-snap-gene-0.2-mRNA-1"/>
    <property type="gene ID" value="maker-uti_cns_0009832-snap-gene-0.2"/>
</dbReference>
<dbReference type="InterPro" id="IPR014716">
    <property type="entry name" value="Fibrinogen_a/b/g_C_1"/>
</dbReference>
<dbReference type="Proteomes" id="UP000095280">
    <property type="component" value="Unplaced"/>
</dbReference>
<keyword evidence="3" id="KW-1185">Reference proteome</keyword>
<reference evidence="4 5" key="1">
    <citation type="submission" date="2016-11" db="UniProtKB">
        <authorList>
            <consortium name="WormBaseParasite"/>
        </authorList>
    </citation>
    <scope>IDENTIFICATION</scope>
</reference>
<proteinExistence type="predicted"/>
<dbReference type="PROSITE" id="PS51406">
    <property type="entry name" value="FIBRINOGEN_C_2"/>
    <property type="match status" value="1"/>
</dbReference>
<dbReference type="AlphaFoldDB" id="A0A1I8HU14"/>
<dbReference type="GO" id="GO:0005615">
    <property type="term" value="C:extracellular space"/>
    <property type="evidence" value="ECO:0007669"/>
    <property type="project" value="TreeGrafter"/>
</dbReference>
<dbReference type="PROSITE" id="PS00514">
    <property type="entry name" value="FIBRINOGEN_C_1"/>
    <property type="match status" value="1"/>
</dbReference>
<dbReference type="InterPro" id="IPR050373">
    <property type="entry name" value="Fibrinogen_C-term_domain"/>
</dbReference>
<dbReference type="WBParaSite" id="maker-uti_cns_0007844-snap-gene-0.7-mRNA-1">
    <property type="protein sequence ID" value="maker-uti_cns_0007844-snap-gene-0.7-mRNA-1"/>
    <property type="gene ID" value="maker-uti_cns_0007844-snap-gene-0.7"/>
</dbReference>
<dbReference type="InterPro" id="IPR036056">
    <property type="entry name" value="Fibrinogen-like_C"/>
</dbReference>
<evidence type="ECO:0000313" key="4">
    <source>
        <dbReference type="WBParaSite" id="maker-uti_cns_0001496-snap-gene-0.14-mRNA-1"/>
    </source>
</evidence>
<dbReference type="Pfam" id="PF00147">
    <property type="entry name" value="Fibrinogen_C"/>
    <property type="match status" value="1"/>
</dbReference>
<dbReference type="Gene3D" id="3.90.215.10">
    <property type="entry name" value="Gamma Fibrinogen, chain A, domain 1"/>
    <property type="match status" value="1"/>
</dbReference>
<dbReference type="WBParaSite" id="maker-uti_cns_0001496-snap-gene-0.14-mRNA-1">
    <property type="protein sequence ID" value="maker-uti_cns_0001496-snap-gene-0.14-mRNA-1"/>
    <property type="gene ID" value="maker-uti_cns_0001496-snap-gene-0.14"/>
</dbReference>
<evidence type="ECO:0000256" key="1">
    <source>
        <dbReference type="ARBA" id="ARBA00023157"/>
    </source>
</evidence>
<accession>A0A1I8HU14</accession>
<sequence>MQQRISGSVSFVRSWTEYENGFGDADNFWIGLKTFRSLTPATVRFELTKFNGSQYHCEYDGFTIGDEASKYTMDYSRYASERSNIATDSLHERNRGMKFSTTDQDNDALSSECSNTYGGGGGWWFGACFRANPNGEYSNTEVWKQTKYLNWYYIDGDFVSLRETRIMVQLDG</sequence>
<evidence type="ECO:0000259" key="2">
    <source>
        <dbReference type="PROSITE" id="PS51406"/>
    </source>
</evidence>
<dbReference type="SUPFAM" id="SSF56496">
    <property type="entry name" value="Fibrinogen C-terminal domain-like"/>
    <property type="match status" value="1"/>
</dbReference>
<dbReference type="InterPro" id="IPR002181">
    <property type="entry name" value="Fibrinogen_a/b/g_C_dom"/>
</dbReference>
<feature type="domain" description="Fibrinogen C-terminal" evidence="2">
    <location>
        <begin position="1"/>
        <end position="172"/>
    </location>
</feature>
<organism evidence="3 5">
    <name type="scientific">Macrostomum lignano</name>
    <dbReference type="NCBI Taxonomy" id="282301"/>
    <lineage>
        <taxon>Eukaryota</taxon>
        <taxon>Metazoa</taxon>
        <taxon>Spiralia</taxon>
        <taxon>Lophotrochozoa</taxon>
        <taxon>Platyhelminthes</taxon>
        <taxon>Rhabditophora</taxon>
        <taxon>Macrostomorpha</taxon>
        <taxon>Macrostomida</taxon>
        <taxon>Macrostomidae</taxon>
        <taxon>Macrostomum</taxon>
    </lineage>
</organism>
<name>A0A1I8HU14_9PLAT</name>
<keyword evidence="1" id="KW-1015">Disulfide bond</keyword>
<evidence type="ECO:0000313" key="5">
    <source>
        <dbReference type="WBParaSite" id="maker-uti_cns_0007844-snap-gene-0.7-mRNA-1"/>
    </source>
</evidence>
<evidence type="ECO:0000313" key="3">
    <source>
        <dbReference type="Proteomes" id="UP000095280"/>
    </source>
</evidence>
<dbReference type="SMART" id="SM00186">
    <property type="entry name" value="FBG"/>
    <property type="match status" value="1"/>
</dbReference>
<protein>
    <submittedName>
        <fullName evidence="4 5">Fibrinogen C-terminal domain-containing protein</fullName>
    </submittedName>
</protein>